<feature type="transmembrane region" description="Helical" evidence="6">
    <location>
        <begin position="298"/>
        <end position="316"/>
    </location>
</feature>
<comment type="subcellular location">
    <subcellularLocation>
        <location evidence="1">Membrane</location>
        <topology evidence="1">Multi-pass membrane protein</topology>
    </subcellularLocation>
</comment>
<feature type="transmembrane region" description="Helical" evidence="6">
    <location>
        <begin position="216"/>
        <end position="240"/>
    </location>
</feature>
<evidence type="ECO:0000256" key="3">
    <source>
        <dbReference type="ARBA" id="ARBA00022989"/>
    </source>
</evidence>
<dbReference type="GO" id="GO:0016020">
    <property type="term" value="C:membrane"/>
    <property type="evidence" value="ECO:0007669"/>
    <property type="project" value="UniProtKB-SubCell"/>
</dbReference>
<keyword evidence="5 9" id="KW-0675">Receptor</keyword>
<dbReference type="SUPFAM" id="SSF81321">
    <property type="entry name" value="Family A G protein-coupled receptor-like"/>
    <property type="match status" value="1"/>
</dbReference>
<proteinExistence type="predicted"/>
<feature type="transmembrane region" description="Helical" evidence="6">
    <location>
        <begin position="169"/>
        <end position="187"/>
    </location>
</feature>
<evidence type="ECO:0000313" key="8">
    <source>
        <dbReference type="Proteomes" id="UP001732720"/>
    </source>
</evidence>
<dbReference type="OrthoDB" id="8856247at2759"/>
<keyword evidence="8" id="KW-1185">Reference proteome</keyword>
<evidence type="ECO:0000256" key="6">
    <source>
        <dbReference type="SAM" id="Phobius"/>
    </source>
</evidence>
<evidence type="ECO:0000256" key="1">
    <source>
        <dbReference type="ARBA" id="ARBA00004141"/>
    </source>
</evidence>
<feature type="domain" description="G-protein coupled receptors family 1 profile" evidence="7">
    <location>
        <begin position="66"/>
        <end position="320"/>
    </location>
</feature>
<dbReference type="Pfam" id="PF00001">
    <property type="entry name" value="7tm_1"/>
    <property type="match status" value="1"/>
</dbReference>
<dbReference type="GO" id="GO:0004930">
    <property type="term" value="F:G protein-coupled receptor activity"/>
    <property type="evidence" value="ECO:0007669"/>
    <property type="project" value="InterPro"/>
</dbReference>
<accession>A0A8B7W867</accession>
<keyword evidence="2 6" id="KW-0812">Transmembrane</keyword>
<evidence type="ECO:0000313" key="9">
    <source>
        <dbReference type="RefSeq" id="XP_020040113.2"/>
    </source>
</evidence>
<sequence>MNPSGQINILQHSWLYQPGSMGSELTPCPLGTTTWTAPVQTLGETLCTTQAVSNASQGLRDPRVSTTMLRWLLLPSSVLTAATLALNPLLLVAILRSQRLRHQPHYLLLANILLSDLAYILFHTLISSSSLGGWELGRITCGILRDAVFTACTSTILSFTATVLHTYLAVTHPLRYLSFISGRAARKTVALIWLVACFFPNFLLWIGKQQDARLEGQGSLCILPLGLGTEKSHGPLVVVIHTFLLCILFVCAAVVTYCFWRIYAEARSSGSCAQGYSRARGTLLIHVVLITLYVSTGVLFSLDVMLTKYHHIDASTHMWLLAANSEVLMMLPRAMLPYLYMLRYRQLLGVVRGHFSPRRHGAIYTISQSYRVHDLAG</sequence>
<evidence type="ECO:0000256" key="5">
    <source>
        <dbReference type="ARBA" id="ARBA00023170"/>
    </source>
</evidence>
<dbReference type="AlphaFoldDB" id="A0A8B7W867"/>
<dbReference type="PANTHER" id="PTHR26451:SF928">
    <property type="entry name" value="G-PROTEIN COUPLED RECEPTOR 148-RELATED"/>
    <property type="match status" value="1"/>
</dbReference>
<dbReference type="RefSeq" id="XP_020040113.2">
    <property type="nucleotide sequence ID" value="XM_020184524.2"/>
</dbReference>
<feature type="transmembrane region" description="Helical" evidence="6">
    <location>
        <begin position="261"/>
        <end position="286"/>
    </location>
</feature>
<feature type="transmembrane region" description="Helical" evidence="6">
    <location>
        <begin position="86"/>
        <end position="107"/>
    </location>
</feature>
<evidence type="ECO:0000256" key="4">
    <source>
        <dbReference type="ARBA" id="ARBA00023136"/>
    </source>
</evidence>
<dbReference type="PANTHER" id="PTHR26451">
    <property type="entry name" value="G_PROTEIN_RECEP_F1_2 DOMAIN-CONTAINING PROTEIN"/>
    <property type="match status" value="1"/>
</dbReference>
<evidence type="ECO:0000256" key="2">
    <source>
        <dbReference type="ARBA" id="ARBA00022692"/>
    </source>
</evidence>
<name>A0A8B7W867_CASCN</name>
<dbReference type="Gene3D" id="1.20.1070.10">
    <property type="entry name" value="Rhodopsin 7-helix transmembrane proteins"/>
    <property type="match status" value="1"/>
</dbReference>
<dbReference type="GeneID" id="109699685"/>
<dbReference type="CTD" id="344561"/>
<dbReference type="InterPro" id="IPR052921">
    <property type="entry name" value="GPCR1_Superfamily_Member"/>
</dbReference>
<dbReference type="PROSITE" id="PS50262">
    <property type="entry name" value="G_PROTEIN_RECEP_F1_2"/>
    <property type="match status" value="1"/>
</dbReference>
<evidence type="ECO:0000259" key="7">
    <source>
        <dbReference type="PROSITE" id="PS50262"/>
    </source>
</evidence>
<keyword evidence="3 6" id="KW-1133">Transmembrane helix</keyword>
<dbReference type="InterPro" id="IPR017452">
    <property type="entry name" value="GPCR_Rhodpsn_7TM"/>
</dbReference>
<dbReference type="GO" id="GO:0005549">
    <property type="term" value="F:odorant binding"/>
    <property type="evidence" value="ECO:0007669"/>
    <property type="project" value="TreeGrafter"/>
</dbReference>
<dbReference type="InterPro" id="IPR000276">
    <property type="entry name" value="GPCR_Rhodpsn"/>
</dbReference>
<dbReference type="GO" id="GO:0004984">
    <property type="term" value="F:olfactory receptor activity"/>
    <property type="evidence" value="ECO:0007669"/>
    <property type="project" value="TreeGrafter"/>
</dbReference>
<dbReference type="CDD" id="cd00637">
    <property type="entry name" value="7tm_classA_rhodopsin-like"/>
    <property type="match status" value="1"/>
</dbReference>
<dbReference type="KEGG" id="ccan:109699685"/>
<reference evidence="9" key="1">
    <citation type="submission" date="2025-08" db="UniProtKB">
        <authorList>
            <consortium name="RefSeq"/>
        </authorList>
    </citation>
    <scope>IDENTIFICATION</scope>
</reference>
<protein>
    <submittedName>
        <fullName evidence="9">Probable G-protein coupled receptor 148</fullName>
    </submittedName>
</protein>
<feature type="transmembrane region" description="Helical" evidence="6">
    <location>
        <begin position="51"/>
        <end position="74"/>
    </location>
</feature>
<keyword evidence="4 6" id="KW-0472">Membrane</keyword>
<gene>
    <name evidence="9" type="primary">Gpr148</name>
</gene>
<organism evidence="9">
    <name type="scientific">Castor canadensis</name>
    <name type="common">American beaver</name>
    <dbReference type="NCBI Taxonomy" id="51338"/>
    <lineage>
        <taxon>Eukaryota</taxon>
        <taxon>Metazoa</taxon>
        <taxon>Chordata</taxon>
        <taxon>Craniata</taxon>
        <taxon>Vertebrata</taxon>
        <taxon>Euteleostomi</taxon>
        <taxon>Mammalia</taxon>
        <taxon>Eutheria</taxon>
        <taxon>Euarchontoglires</taxon>
        <taxon>Glires</taxon>
        <taxon>Rodentia</taxon>
        <taxon>Castorimorpha</taxon>
        <taxon>Castoridae</taxon>
        <taxon>Castor</taxon>
    </lineage>
</organism>
<feature type="transmembrane region" description="Helical" evidence="6">
    <location>
        <begin position="127"/>
        <end position="148"/>
    </location>
</feature>
<dbReference type="Proteomes" id="UP001732720">
    <property type="component" value="Chromosome 4"/>
</dbReference>